<dbReference type="Proteomes" id="UP000186309">
    <property type="component" value="Chromosome"/>
</dbReference>
<sequence>MSGILRSRRGTLVRWSLQPPDGKLRVSLGLALFDGLNTPFDRSESLYWQVFARGA</sequence>
<keyword evidence="2" id="KW-1185">Reference proteome</keyword>
<dbReference type="EMBL" id="CP019082">
    <property type="protein sequence ID" value="APW60834.1"/>
    <property type="molecule type" value="Genomic_DNA"/>
</dbReference>
<dbReference type="KEGG" id="pbor:BSF38_02325"/>
<name>A0A1U7CPG9_9BACT</name>
<evidence type="ECO:0000313" key="1">
    <source>
        <dbReference type="EMBL" id="APW60834.1"/>
    </source>
</evidence>
<gene>
    <name evidence="1" type="ORF">BSF38_02325</name>
</gene>
<accession>A0A1U7CPG9</accession>
<organism evidence="1 2">
    <name type="scientific">Paludisphaera borealis</name>
    <dbReference type="NCBI Taxonomy" id="1387353"/>
    <lineage>
        <taxon>Bacteria</taxon>
        <taxon>Pseudomonadati</taxon>
        <taxon>Planctomycetota</taxon>
        <taxon>Planctomycetia</taxon>
        <taxon>Isosphaerales</taxon>
        <taxon>Isosphaeraceae</taxon>
        <taxon>Paludisphaera</taxon>
    </lineage>
</organism>
<proteinExistence type="predicted"/>
<reference evidence="2" key="1">
    <citation type="submission" date="2016-12" db="EMBL/GenBank/DDBJ databases">
        <title>Comparative genomics of four Isosphaeraceae planctomycetes: a common pool of plasmids and glycoside hydrolase genes.</title>
        <authorList>
            <person name="Ivanova A."/>
        </authorList>
    </citation>
    <scope>NUCLEOTIDE SEQUENCE [LARGE SCALE GENOMIC DNA]</scope>
    <source>
        <strain evidence="2">PX4</strain>
    </source>
</reference>
<dbReference type="AlphaFoldDB" id="A0A1U7CPG9"/>
<evidence type="ECO:0000313" key="2">
    <source>
        <dbReference type="Proteomes" id="UP000186309"/>
    </source>
</evidence>
<protein>
    <submittedName>
        <fullName evidence="1">Uncharacterized protein</fullName>
    </submittedName>
</protein>